<dbReference type="InterPro" id="IPR012334">
    <property type="entry name" value="Pectin_lyas_fold"/>
</dbReference>
<proteinExistence type="inferred from homology"/>
<accession>A0A6A1VB22</accession>
<evidence type="ECO:0000256" key="6">
    <source>
        <dbReference type="ARBA" id="ARBA00022512"/>
    </source>
</evidence>
<evidence type="ECO:0000256" key="9">
    <source>
        <dbReference type="ARBA" id="ARBA00023157"/>
    </source>
</evidence>
<protein>
    <recommendedName>
        <fullName evidence="5 14">Pectinesterase</fullName>
        <ecNumber evidence="5 14">3.1.1.11</ecNumber>
    </recommendedName>
</protein>
<feature type="active site" evidence="13">
    <location>
        <position position="427"/>
    </location>
</feature>
<dbReference type="SUPFAM" id="SSF51126">
    <property type="entry name" value="Pectin lyase-like"/>
    <property type="match status" value="1"/>
</dbReference>
<dbReference type="InterPro" id="IPR035513">
    <property type="entry name" value="Invertase/methylesterase_inhib"/>
</dbReference>
<comment type="function">
    <text evidence="12">Acts in the modification of cell walls via demethylesterification of cell wall pectin.</text>
</comment>
<reference evidence="17 18" key="1">
    <citation type="journal article" date="2019" name="Plant Biotechnol. J.">
        <title>The red bayberry genome and genetic basis of sex determination.</title>
        <authorList>
            <person name="Jia H.M."/>
            <person name="Jia H.J."/>
            <person name="Cai Q.L."/>
            <person name="Wang Y."/>
            <person name="Zhao H.B."/>
            <person name="Yang W.F."/>
            <person name="Wang G.Y."/>
            <person name="Li Y.H."/>
            <person name="Zhan D.L."/>
            <person name="Shen Y.T."/>
            <person name="Niu Q.F."/>
            <person name="Chang L."/>
            <person name="Qiu J."/>
            <person name="Zhao L."/>
            <person name="Xie H.B."/>
            <person name="Fu W.Y."/>
            <person name="Jin J."/>
            <person name="Li X.W."/>
            <person name="Jiao Y."/>
            <person name="Zhou C.C."/>
            <person name="Tu T."/>
            <person name="Chai C.Y."/>
            <person name="Gao J.L."/>
            <person name="Fan L.J."/>
            <person name="van de Weg E."/>
            <person name="Wang J.Y."/>
            <person name="Gao Z.S."/>
        </authorList>
    </citation>
    <scope>NUCLEOTIDE SEQUENCE [LARGE SCALE GENOMIC DNA]</scope>
    <source>
        <tissue evidence="17">Leaves</tissue>
    </source>
</reference>
<evidence type="ECO:0000256" key="5">
    <source>
        <dbReference type="ARBA" id="ARBA00013229"/>
    </source>
</evidence>
<evidence type="ECO:0000256" key="11">
    <source>
        <dbReference type="ARBA" id="ARBA00047928"/>
    </source>
</evidence>
<name>A0A6A1VB22_9ROSI</name>
<keyword evidence="8 14" id="KW-0063">Aspartyl esterase</keyword>
<evidence type="ECO:0000313" key="17">
    <source>
        <dbReference type="EMBL" id="KAB1209705.1"/>
    </source>
</evidence>
<evidence type="ECO:0000256" key="8">
    <source>
        <dbReference type="ARBA" id="ARBA00023085"/>
    </source>
</evidence>
<dbReference type="InterPro" id="IPR006501">
    <property type="entry name" value="Pectinesterase_inhib_dom"/>
</dbReference>
<evidence type="ECO:0000256" key="2">
    <source>
        <dbReference type="ARBA" id="ARBA00005184"/>
    </source>
</evidence>
<keyword evidence="7 14" id="KW-0378">Hydrolase</keyword>
<dbReference type="Proteomes" id="UP000516437">
    <property type="component" value="Chromosome 6"/>
</dbReference>
<evidence type="ECO:0000256" key="12">
    <source>
        <dbReference type="ARBA" id="ARBA00057335"/>
    </source>
</evidence>
<dbReference type="NCBIfam" id="TIGR01614">
    <property type="entry name" value="PME_inhib"/>
    <property type="match status" value="1"/>
</dbReference>
<evidence type="ECO:0000256" key="3">
    <source>
        <dbReference type="ARBA" id="ARBA00006027"/>
    </source>
</evidence>
<comment type="caution">
    <text evidence="17">The sequence shown here is derived from an EMBL/GenBank/DDBJ whole genome shotgun (WGS) entry which is preliminary data.</text>
</comment>
<evidence type="ECO:0000259" key="16">
    <source>
        <dbReference type="SMART" id="SM00856"/>
    </source>
</evidence>
<dbReference type="Pfam" id="PF04043">
    <property type="entry name" value="PMEI"/>
    <property type="match status" value="1"/>
</dbReference>
<evidence type="ECO:0000256" key="4">
    <source>
        <dbReference type="ARBA" id="ARBA00007786"/>
    </source>
</evidence>
<dbReference type="EC" id="3.1.1.11" evidence="5 14"/>
<keyword evidence="6" id="KW-0134">Cell wall</keyword>
<dbReference type="FunFam" id="2.160.20.10:FF:000001">
    <property type="entry name" value="Pectinesterase"/>
    <property type="match status" value="1"/>
</dbReference>
<dbReference type="GO" id="GO:0045490">
    <property type="term" value="P:pectin catabolic process"/>
    <property type="evidence" value="ECO:0007669"/>
    <property type="project" value="UniProtKB-UniRule"/>
</dbReference>
<dbReference type="InterPro" id="IPR011050">
    <property type="entry name" value="Pectin_lyase_fold/virulence"/>
</dbReference>
<dbReference type="GO" id="GO:0042545">
    <property type="term" value="P:cell wall modification"/>
    <property type="evidence" value="ECO:0007669"/>
    <property type="project" value="UniProtKB-UniRule"/>
</dbReference>
<evidence type="ECO:0000256" key="1">
    <source>
        <dbReference type="ARBA" id="ARBA00004191"/>
    </source>
</evidence>
<dbReference type="OrthoDB" id="2019149at2759"/>
<dbReference type="AlphaFoldDB" id="A0A6A1VB22"/>
<evidence type="ECO:0000256" key="15">
    <source>
        <dbReference type="SAM" id="Phobius"/>
    </source>
</evidence>
<keyword evidence="18" id="KW-1185">Reference proteome</keyword>
<dbReference type="SMART" id="SM00856">
    <property type="entry name" value="PMEI"/>
    <property type="match status" value="1"/>
</dbReference>
<dbReference type="Pfam" id="PF01095">
    <property type="entry name" value="Pectinesterase"/>
    <property type="match status" value="1"/>
</dbReference>
<evidence type="ECO:0000313" key="18">
    <source>
        <dbReference type="Proteomes" id="UP000516437"/>
    </source>
</evidence>
<keyword evidence="15" id="KW-1133">Transmembrane helix</keyword>
<dbReference type="InterPro" id="IPR000070">
    <property type="entry name" value="Pectinesterase_cat"/>
</dbReference>
<feature type="domain" description="Pectinesterase inhibitor" evidence="16">
    <location>
        <begin position="70"/>
        <end position="221"/>
    </location>
</feature>
<evidence type="ECO:0000256" key="10">
    <source>
        <dbReference type="ARBA" id="ARBA00023180"/>
    </source>
</evidence>
<evidence type="ECO:0000256" key="14">
    <source>
        <dbReference type="RuleBase" id="RU000589"/>
    </source>
</evidence>
<keyword evidence="15" id="KW-0812">Transmembrane</keyword>
<comment type="similarity">
    <text evidence="4">In the C-terminal section; belongs to the pectinesterase family.</text>
</comment>
<organism evidence="17 18">
    <name type="scientific">Morella rubra</name>
    <name type="common">Chinese bayberry</name>
    <dbReference type="NCBI Taxonomy" id="262757"/>
    <lineage>
        <taxon>Eukaryota</taxon>
        <taxon>Viridiplantae</taxon>
        <taxon>Streptophyta</taxon>
        <taxon>Embryophyta</taxon>
        <taxon>Tracheophyta</taxon>
        <taxon>Spermatophyta</taxon>
        <taxon>Magnoliopsida</taxon>
        <taxon>eudicotyledons</taxon>
        <taxon>Gunneridae</taxon>
        <taxon>Pentapetalae</taxon>
        <taxon>rosids</taxon>
        <taxon>fabids</taxon>
        <taxon>Fagales</taxon>
        <taxon>Myricaceae</taxon>
        <taxon>Morella</taxon>
    </lineage>
</organism>
<comment type="catalytic activity">
    <reaction evidence="11 14">
        <text>[(1-&gt;4)-alpha-D-galacturonosyl methyl ester](n) + n H2O = [(1-&gt;4)-alpha-D-galacturonosyl](n) + n methanol + n H(+)</text>
        <dbReference type="Rhea" id="RHEA:22380"/>
        <dbReference type="Rhea" id="RHEA-COMP:14570"/>
        <dbReference type="Rhea" id="RHEA-COMP:14573"/>
        <dbReference type="ChEBI" id="CHEBI:15377"/>
        <dbReference type="ChEBI" id="CHEBI:15378"/>
        <dbReference type="ChEBI" id="CHEBI:17790"/>
        <dbReference type="ChEBI" id="CHEBI:140522"/>
        <dbReference type="ChEBI" id="CHEBI:140523"/>
        <dbReference type="EC" id="3.1.1.11"/>
    </reaction>
</comment>
<dbReference type="EMBL" id="RXIC02000024">
    <property type="protein sequence ID" value="KAB1209705.1"/>
    <property type="molecule type" value="Genomic_DNA"/>
</dbReference>
<keyword evidence="15" id="KW-0472">Membrane</keyword>
<evidence type="ECO:0000256" key="13">
    <source>
        <dbReference type="PROSITE-ProRule" id="PRU10040"/>
    </source>
</evidence>
<dbReference type="FunFam" id="1.20.140.40:FF:000001">
    <property type="entry name" value="Pectinesterase"/>
    <property type="match status" value="1"/>
</dbReference>
<comment type="subcellular location">
    <subcellularLocation>
        <location evidence="1">Secreted</location>
        <location evidence="1">Cell wall</location>
    </subcellularLocation>
</comment>
<evidence type="ECO:0000256" key="7">
    <source>
        <dbReference type="ARBA" id="ARBA00022801"/>
    </source>
</evidence>
<sequence length="591" mass="65997">MAFQDFDRVAERPRAERQRQLRKRITIGAVLAVTVVVLIAAGVFEVVSHSRHGSNKLAQPRRAVNELSFISDTVIKSICRSAGYKEMCVNTLTRAARAQPGLSQPKDLLKMAITATGDEFEKAMNNIIAFKFNTPAEKSAFEDCKELMQDAKEELALSASQLAYHGLEKLSRIPDDLNNCLSAVMSYQQTCIDGFPEGKLKDDTEKALQPCKELASNSLAMVSEVSSLLSRILVPGFSRHLLANESNSPILEKDGLPTWMSHDHRSMFKAQDDNPQPNVTVAKHGTGDYETITEALANMPKLFEGRYVIYVKEGIYEENVTITKKMQNVTMYGDGSQKSIITGSRNFVDGVRTFQTATFAALGDNFLAKSMGFRNTAGPEKHQAVACRVQADRSAFLNCRFEGYQDTLYVQTHRQFYRGCVIAGTIDFIFGDAAVVIQNCIILVRQPMENQQNIVTAQGRIDKRETTGIVLQSCRILADKTLESVQSKMIRSYLGRPWKEYSRTIVMESTIADIIHPDGWMPWDGDFALKTLYYAEFNNTGAGANVDARVKWHGYSVMNKEEATEYTVGPFLQGESWIPALGVPVHYGLYY</sequence>
<dbReference type="GO" id="GO:0004857">
    <property type="term" value="F:enzyme inhibitor activity"/>
    <property type="evidence" value="ECO:0007669"/>
    <property type="project" value="InterPro"/>
</dbReference>
<keyword evidence="6" id="KW-0964">Secreted</keyword>
<gene>
    <name evidence="17" type="ORF">CJ030_MR6G001929</name>
</gene>
<dbReference type="CDD" id="cd15798">
    <property type="entry name" value="PMEI-like_3"/>
    <property type="match status" value="1"/>
</dbReference>
<keyword evidence="10" id="KW-0325">Glycoprotein</keyword>
<comment type="similarity">
    <text evidence="3">In the N-terminal section; belongs to the PMEI family.</text>
</comment>
<dbReference type="GO" id="GO:0030599">
    <property type="term" value="F:pectinesterase activity"/>
    <property type="evidence" value="ECO:0007669"/>
    <property type="project" value="UniProtKB-UniRule"/>
</dbReference>
<feature type="transmembrane region" description="Helical" evidence="15">
    <location>
        <begin position="25"/>
        <end position="44"/>
    </location>
</feature>
<dbReference type="InterPro" id="IPR033131">
    <property type="entry name" value="Pectinesterase_Asp_AS"/>
</dbReference>
<dbReference type="SUPFAM" id="SSF101148">
    <property type="entry name" value="Plant invertase/pectin methylesterase inhibitor"/>
    <property type="match status" value="1"/>
</dbReference>
<dbReference type="Gene3D" id="1.20.140.40">
    <property type="entry name" value="Invertase/pectin methylesterase inhibitor family protein"/>
    <property type="match status" value="1"/>
</dbReference>
<dbReference type="PANTHER" id="PTHR31707">
    <property type="entry name" value="PECTINESTERASE"/>
    <property type="match status" value="1"/>
</dbReference>
<dbReference type="PROSITE" id="PS00503">
    <property type="entry name" value="PECTINESTERASE_2"/>
    <property type="match status" value="1"/>
</dbReference>
<dbReference type="UniPathway" id="UPA00545">
    <property type="reaction ID" value="UER00823"/>
</dbReference>
<keyword evidence="9" id="KW-1015">Disulfide bond</keyword>
<comment type="pathway">
    <text evidence="2 14">Glycan metabolism; pectin degradation; 2-dehydro-3-deoxy-D-gluconate from pectin: step 1/5.</text>
</comment>
<dbReference type="Gene3D" id="2.160.20.10">
    <property type="entry name" value="Single-stranded right-handed beta-helix, Pectin lyase-like"/>
    <property type="match status" value="1"/>
</dbReference>